<evidence type="ECO:0000313" key="4">
    <source>
        <dbReference type="Proteomes" id="UP000284842"/>
    </source>
</evidence>
<dbReference type="InterPro" id="IPR035899">
    <property type="entry name" value="DBL_dom_sf"/>
</dbReference>
<feature type="compositionally biased region" description="Pro residues" evidence="1">
    <location>
        <begin position="23"/>
        <end position="37"/>
    </location>
</feature>
<dbReference type="SMART" id="SM00325">
    <property type="entry name" value="RhoGEF"/>
    <property type="match status" value="1"/>
</dbReference>
<dbReference type="Gene3D" id="1.20.900.10">
    <property type="entry name" value="Dbl homology (DH) domain"/>
    <property type="match status" value="1"/>
</dbReference>
<feature type="compositionally biased region" description="Polar residues" evidence="1">
    <location>
        <begin position="543"/>
        <end position="554"/>
    </location>
</feature>
<dbReference type="PROSITE" id="PS50010">
    <property type="entry name" value="DH_2"/>
    <property type="match status" value="1"/>
</dbReference>
<dbReference type="InterPro" id="IPR011993">
    <property type="entry name" value="PH-like_dom_sf"/>
</dbReference>
<feature type="region of interest" description="Disordered" evidence="1">
    <location>
        <begin position="951"/>
        <end position="1016"/>
    </location>
</feature>
<dbReference type="SUPFAM" id="SSF48065">
    <property type="entry name" value="DBL homology domain (DH-domain)"/>
    <property type="match status" value="1"/>
</dbReference>
<sequence>MVVAYPHIQTSDAVKFPITERPLPTPTKPAPPPPVPYPHSRAQPRPPYLPFRRISLPSPPPQIHTDRTSLISVGSVEAHVEDRTNRLSVHNGDSPVQGARRRSRARRESSVKPDARLGQDDLKAIAKRQKIIEEFFETEKAYVDGLELVYSHFLTPIISSLDDPEPLLNRSVLTSIFSNFIDIWNLHRSFFTSLSSLLVVPSSSSPPSIPSSSPPRPLTLHNPAPPLSPLLLSHFPYLSLYTPFITSFPSTIQSLTELTSPPTSVRANAQYNAKFSTFLAERERDPKCGRLKLRDWLLTIVQRCPRYLMLIRDLMSCTPVDEGGEAKGLDSVLKLVTKITESLNTSLQTHAQTLSLISLQKSCPNLPASFHLVSPGRTLVKRGELVQVESKEKAGEERREVLLFNDCLAWFARGGGVIDKVGLGEWDWDWDWGWTSGSGSGSASTPTSATQTPSSSKLVTSNTNGSSGPSTPTRPGLTRSRSRSEAQLAAAASARFSSPSFSSPLSTSSSGITSSTPSTPAPPPRPSKRRSMYGFGTPMPGSPLSQSHINTNAQAKMKTPDPPMLRRSMVAGSTPTGSGASGGSGGSSASNDDKWIFKGKIDLVNLDVVIGGGTVLEDEDRAVRRFEVLSPEGSFVLYAESQASRDEWSNLIRTSKSQVMSSINMSNPYSTLSSSNSKDHVRRALVALPYEWGDERLEGSLRGLIKGKGSKDVITKKTKGKSRSEEEDLGESTAATLSADVNKHKKPSERRRKIDHYVPAIWIPDRDDTTVGFVGGVFVTFFITDAHAKDEAELAASSKPARACDACYDAVFPVVDSSEGEDGVDGVSRVSRSQGSNIDINSTREGNTHSNAAGSEVLPPLSHDAETPDRIPTTTKATSTIGTIGSLMDLNMSLSLPSWLSVPSMMTSSPTGIATNGKSPKRGVEGSLALMAIDVDGAEAKVGRRISRNADETYNGSRGEAVETGNKGSDALENGSLRGLPGGLDAPFALQPPSAPRDLEREKRTRIRLGKSSTSSSSHLKIRSYQAILDDFKAMDGIAGDGQDAADLPDRHDFRDGEASSRRVDENHDLDEDESERHETTRSGDGSGGSVSEVGGWETEDGESVHRLESGDIKAPSDLRYSTPPPKSRSTALPSSSNHPYYYYNAYSPSSSRYSLASATSPTSVVSSSPVSPRRVAHNLQRPQRREDTARRSKRFSLPAIGVHAASVTAHTSGSGSAVDSPGSAGLAHRNGPNSVTPTRLSSPGETSSPLSARKTPSGGNGPSKRFSLVLVGRNSRYDLTSGEVVHPGEDSSKLRFGMNGRNDDDDQATLEKDLNMSASPSHVDLGMGLAAAKLSELLERSRSQAKE</sequence>
<feature type="region of interest" description="Disordered" evidence="1">
    <location>
        <begin position="1040"/>
        <end position="1140"/>
    </location>
</feature>
<dbReference type="InParanoid" id="A0A409YT32"/>
<dbReference type="GO" id="GO:0005085">
    <property type="term" value="F:guanyl-nucleotide exchange factor activity"/>
    <property type="evidence" value="ECO:0007669"/>
    <property type="project" value="InterPro"/>
</dbReference>
<feature type="compositionally biased region" description="Low complexity" evidence="1">
    <location>
        <begin position="437"/>
        <end position="518"/>
    </location>
</feature>
<reference evidence="3 4" key="1">
    <citation type="journal article" date="2018" name="Evol. Lett.">
        <title>Horizontal gene cluster transfer increased hallucinogenic mushroom diversity.</title>
        <authorList>
            <person name="Reynolds H.T."/>
            <person name="Vijayakumar V."/>
            <person name="Gluck-Thaler E."/>
            <person name="Korotkin H.B."/>
            <person name="Matheny P.B."/>
            <person name="Slot J.C."/>
        </authorList>
    </citation>
    <scope>NUCLEOTIDE SEQUENCE [LARGE SCALE GENOMIC DNA]</scope>
    <source>
        <strain evidence="3 4">2629</strain>
    </source>
</reference>
<dbReference type="SUPFAM" id="SSF50729">
    <property type="entry name" value="PH domain-like"/>
    <property type="match status" value="1"/>
</dbReference>
<feature type="compositionally biased region" description="Polar residues" evidence="1">
    <location>
        <begin position="830"/>
        <end position="853"/>
    </location>
</feature>
<dbReference type="STRING" id="181874.A0A409YT32"/>
<feature type="compositionally biased region" description="Basic and acidic residues" evidence="1">
    <location>
        <begin position="1103"/>
        <end position="1117"/>
    </location>
</feature>
<gene>
    <name evidence="3" type="ORF">CVT24_000709</name>
</gene>
<dbReference type="InterPro" id="IPR000219">
    <property type="entry name" value="DH_dom"/>
</dbReference>
<feature type="region of interest" description="Disordered" evidence="1">
    <location>
        <begin position="1162"/>
        <end position="1267"/>
    </location>
</feature>
<feature type="region of interest" description="Disordered" evidence="1">
    <location>
        <begin position="18"/>
        <end position="47"/>
    </location>
</feature>
<evidence type="ECO:0000259" key="2">
    <source>
        <dbReference type="PROSITE" id="PS50010"/>
    </source>
</evidence>
<feature type="domain" description="DH" evidence="2">
    <location>
        <begin position="127"/>
        <end position="346"/>
    </location>
</feature>
<feature type="compositionally biased region" description="Basic and acidic residues" evidence="1">
    <location>
        <begin position="1048"/>
        <end position="1067"/>
    </location>
</feature>
<feature type="region of interest" description="Disordered" evidence="1">
    <location>
        <begin position="818"/>
        <end position="876"/>
    </location>
</feature>
<evidence type="ECO:0000313" key="3">
    <source>
        <dbReference type="EMBL" id="PPR06162.1"/>
    </source>
</evidence>
<feature type="region of interest" description="Disordered" evidence="1">
    <location>
        <begin position="714"/>
        <end position="750"/>
    </location>
</feature>
<proteinExistence type="predicted"/>
<feature type="compositionally biased region" description="Low complexity" evidence="1">
    <location>
        <begin position="1162"/>
        <end position="1174"/>
    </location>
</feature>
<feature type="compositionally biased region" description="Polar residues" evidence="1">
    <location>
        <begin position="1232"/>
        <end position="1251"/>
    </location>
</feature>
<comment type="caution">
    <text evidence="3">The sequence shown here is derived from an EMBL/GenBank/DDBJ whole genome shotgun (WGS) entry which is preliminary data.</text>
</comment>
<dbReference type="SMART" id="SM00233">
    <property type="entry name" value="PH"/>
    <property type="match status" value="1"/>
</dbReference>
<keyword evidence="4" id="KW-1185">Reference proteome</keyword>
<feature type="region of interest" description="Disordered" evidence="1">
    <location>
        <begin position="82"/>
        <end position="116"/>
    </location>
</feature>
<feature type="compositionally biased region" description="Basic and acidic residues" evidence="1">
    <location>
        <begin position="106"/>
        <end position="116"/>
    </location>
</feature>
<dbReference type="PANTHER" id="PTHR12673">
    <property type="entry name" value="FACIOGENITAL DYSPLASIA PROTEIN"/>
    <property type="match status" value="1"/>
</dbReference>
<dbReference type="Pfam" id="PF00621">
    <property type="entry name" value="RhoGEF"/>
    <property type="match status" value="1"/>
</dbReference>
<dbReference type="PANTHER" id="PTHR12673:SF159">
    <property type="entry name" value="LD03170P"/>
    <property type="match status" value="1"/>
</dbReference>
<dbReference type="OrthoDB" id="660555at2759"/>
<dbReference type="InterPro" id="IPR051092">
    <property type="entry name" value="FYVE_RhoGEF_PH"/>
</dbReference>
<feature type="region of interest" description="Disordered" evidence="1">
    <location>
        <begin position="1281"/>
        <end position="1308"/>
    </location>
</feature>
<protein>
    <recommendedName>
        <fullName evidence="2">DH domain-containing protein</fullName>
    </recommendedName>
</protein>
<evidence type="ECO:0000256" key="1">
    <source>
        <dbReference type="SAM" id="MobiDB-lite"/>
    </source>
</evidence>
<organism evidence="3 4">
    <name type="scientific">Panaeolus cyanescens</name>
    <dbReference type="NCBI Taxonomy" id="181874"/>
    <lineage>
        <taxon>Eukaryota</taxon>
        <taxon>Fungi</taxon>
        <taxon>Dikarya</taxon>
        <taxon>Basidiomycota</taxon>
        <taxon>Agaricomycotina</taxon>
        <taxon>Agaricomycetes</taxon>
        <taxon>Agaricomycetidae</taxon>
        <taxon>Agaricales</taxon>
        <taxon>Agaricineae</taxon>
        <taxon>Galeropsidaceae</taxon>
        <taxon>Panaeolus</taxon>
    </lineage>
</organism>
<accession>A0A409YT32</accession>
<dbReference type="EMBL" id="NHTK01000699">
    <property type="protein sequence ID" value="PPR06162.1"/>
    <property type="molecule type" value="Genomic_DNA"/>
</dbReference>
<dbReference type="GO" id="GO:0005737">
    <property type="term" value="C:cytoplasm"/>
    <property type="evidence" value="ECO:0007669"/>
    <property type="project" value="TreeGrafter"/>
</dbReference>
<feature type="compositionally biased region" description="Polar residues" evidence="1">
    <location>
        <begin position="1209"/>
        <end position="1218"/>
    </location>
</feature>
<dbReference type="Gene3D" id="2.30.29.30">
    <property type="entry name" value="Pleckstrin-homology domain (PH domain)/Phosphotyrosine-binding domain (PTB)"/>
    <property type="match status" value="2"/>
</dbReference>
<dbReference type="Proteomes" id="UP000284842">
    <property type="component" value="Unassembled WGS sequence"/>
</dbReference>
<name>A0A409YT32_9AGAR</name>
<dbReference type="InterPro" id="IPR001849">
    <property type="entry name" value="PH_domain"/>
</dbReference>
<feature type="region of interest" description="Disordered" evidence="1">
    <location>
        <begin position="437"/>
        <end position="590"/>
    </location>
</feature>